<feature type="compositionally biased region" description="Basic residues" evidence="1">
    <location>
        <begin position="46"/>
        <end position="56"/>
    </location>
</feature>
<organism evidence="2 3">
    <name type="scientific">Panicum virgatum</name>
    <name type="common">Blackwell switchgrass</name>
    <dbReference type="NCBI Taxonomy" id="38727"/>
    <lineage>
        <taxon>Eukaryota</taxon>
        <taxon>Viridiplantae</taxon>
        <taxon>Streptophyta</taxon>
        <taxon>Embryophyta</taxon>
        <taxon>Tracheophyta</taxon>
        <taxon>Spermatophyta</taxon>
        <taxon>Magnoliopsida</taxon>
        <taxon>Liliopsida</taxon>
        <taxon>Poales</taxon>
        <taxon>Poaceae</taxon>
        <taxon>PACMAD clade</taxon>
        <taxon>Panicoideae</taxon>
        <taxon>Panicodae</taxon>
        <taxon>Paniceae</taxon>
        <taxon>Panicinae</taxon>
        <taxon>Panicum</taxon>
        <taxon>Panicum sect. Hiantes</taxon>
    </lineage>
</organism>
<dbReference type="Proteomes" id="UP000823388">
    <property type="component" value="Chromosome 3K"/>
</dbReference>
<evidence type="ECO:0000313" key="2">
    <source>
        <dbReference type="EMBL" id="KAG2623249.1"/>
    </source>
</evidence>
<name>A0A8T0USQ1_PANVG</name>
<sequence>MIPGPSRRGYKLGSSVAKRGSPCPPQEGERAWSSPRSSSSAGGSSGKRRRRRRHPRPPATDRPGGTRRPAPPSREGGKAGTCAARLSRPRQLRAMGLSNGAPWRRRWPAANDYASGF</sequence>
<dbReference type="AlphaFoldDB" id="A0A8T0USQ1"/>
<protein>
    <submittedName>
        <fullName evidence="2">Uncharacterized protein</fullName>
    </submittedName>
</protein>
<comment type="caution">
    <text evidence="2">The sequence shown here is derived from an EMBL/GenBank/DDBJ whole genome shotgun (WGS) entry which is preliminary data.</text>
</comment>
<dbReference type="EMBL" id="CM029041">
    <property type="protein sequence ID" value="KAG2623249.1"/>
    <property type="molecule type" value="Genomic_DNA"/>
</dbReference>
<keyword evidence="3" id="KW-1185">Reference proteome</keyword>
<evidence type="ECO:0000313" key="3">
    <source>
        <dbReference type="Proteomes" id="UP000823388"/>
    </source>
</evidence>
<evidence type="ECO:0000256" key="1">
    <source>
        <dbReference type="SAM" id="MobiDB-lite"/>
    </source>
</evidence>
<feature type="compositionally biased region" description="Low complexity" evidence="1">
    <location>
        <begin position="31"/>
        <end position="42"/>
    </location>
</feature>
<accession>A0A8T0USQ1</accession>
<proteinExistence type="predicted"/>
<gene>
    <name evidence="2" type="ORF">PVAP13_3KG040700</name>
</gene>
<reference evidence="2" key="1">
    <citation type="submission" date="2020-05" db="EMBL/GenBank/DDBJ databases">
        <title>WGS assembly of Panicum virgatum.</title>
        <authorList>
            <person name="Lovell J.T."/>
            <person name="Jenkins J."/>
            <person name="Shu S."/>
            <person name="Juenger T.E."/>
            <person name="Schmutz J."/>
        </authorList>
    </citation>
    <scope>NUCLEOTIDE SEQUENCE</scope>
    <source>
        <strain evidence="2">AP13</strain>
    </source>
</reference>
<feature type="region of interest" description="Disordered" evidence="1">
    <location>
        <begin position="1"/>
        <end position="97"/>
    </location>
</feature>